<evidence type="ECO:0000313" key="15">
    <source>
        <dbReference type="Proteomes" id="UP000829291"/>
    </source>
</evidence>
<proteinExistence type="inferred from homology"/>
<dbReference type="InterPro" id="IPR035897">
    <property type="entry name" value="Toll_tir_struct_dom_sf"/>
</dbReference>
<evidence type="ECO:0000256" key="2">
    <source>
        <dbReference type="ARBA" id="ARBA00009634"/>
    </source>
</evidence>
<reference evidence="16" key="1">
    <citation type="submission" date="2025-08" db="UniProtKB">
        <authorList>
            <consortium name="RefSeq"/>
        </authorList>
    </citation>
    <scope>IDENTIFICATION</scope>
    <source>
        <tissue evidence="16">Thorax and Abdomen</tissue>
    </source>
</reference>
<dbReference type="PIRSF" id="PIRSF037595">
    <property type="entry name" value="Toll-like_receptor"/>
    <property type="match status" value="1"/>
</dbReference>
<comment type="similarity">
    <text evidence="2">Belongs to the Toll-like receptor family.</text>
</comment>
<keyword evidence="10" id="KW-0325">Glycoprotein</keyword>
<dbReference type="InterPro" id="IPR032675">
    <property type="entry name" value="LRR_dom_sf"/>
</dbReference>
<evidence type="ECO:0000256" key="4">
    <source>
        <dbReference type="ARBA" id="ARBA00022692"/>
    </source>
</evidence>
<dbReference type="RefSeq" id="XP_046594147.1">
    <property type="nucleotide sequence ID" value="XM_046738191.1"/>
</dbReference>
<evidence type="ECO:0000256" key="10">
    <source>
        <dbReference type="ARBA" id="ARBA00023180"/>
    </source>
</evidence>
<dbReference type="PANTHER" id="PTHR24365:SF530">
    <property type="entry name" value="MSTPROX-RELATED"/>
    <property type="match status" value="1"/>
</dbReference>
<keyword evidence="4 12" id="KW-0812">Transmembrane</keyword>
<keyword evidence="8 12" id="KW-0472">Membrane</keyword>
<feature type="signal peptide" evidence="13">
    <location>
        <begin position="1"/>
        <end position="24"/>
    </location>
</feature>
<evidence type="ECO:0000256" key="13">
    <source>
        <dbReference type="SAM" id="SignalP"/>
    </source>
</evidence>
<dbReference type="SUPFAM" id="SSF52200">
    <property type="entry name" value="Toll/Interleukin receptor TIR domain"/>
    <property type="match status" value="1"/>
</dbReference>
<evidence type="ECO:0000256" key="5">
    <source>
        <dbReference type="ARBA" id="ARBA00022729"/>
    </source>
</evidence>
<dbReference type="Pfam" id="PF13855">
    <property type="entry name" value="LRR_8"/>
    <property type="match status" value="2"/>
</dbReference>
<feature type="chain" id="PRO_5046804155" evidence="13">
    <location>
        <begin position="25"/>
        <end position="850"/>
    </location>
</feature>
<dbReference type="Pfam" id="PF13676">
    <property type="entry name" value="TIR_2"/>
    <property type="match status" value="1"/>
</dbReference>
<evidence type="ECO:0000259" key="14">
    <source>
        <dbReference type="PROSITE" id="PS50104"/>
    </source>
</evidence>
<dbReference type="PANTHER" id="PTHR24365">
    <property type="entry name" value="TOLL-LIKE RECEPTOR"/>
    <property type="match status" value="1"/>
</dbReference>
<keyword evidence="6" id="KW-0677">Repeat</keyword>
<dbReference type="InterPro" id="IPR001611">
    <property type="entry name" value="Leu-rich_rpt"/>
</dbReference>
<keyword evidence="7 12" id="KW-1133">Transmembrane helix</keyword>
<sequence length="850" mass="97046">MAKFILFTGIVVLLSITKTSKTLSCDVVGTPTGFRNKYNRHNTHAFSNEGFVQIKVPGKSYLLTGSRLLDDESYGRSDEQVTTSTAIIVQMNKTLENSEEYEEPLKYWREEIDSDDDLCSVSDLTVLSLESLQLFNLTSQTFGWLSNGSLTWLNMRYTDVGLVANDTLVPVQNTLRVLDMANASISVEDLSNLMQGLTISADSAERGSYLKILSFASLGLTTVPREALRPVQYSLKLLSLFGNDFSTFRNNSAQETEETEVDSTTESYTRENNEEDDSDYSLESERSYVYDLLANSNVSTGSPWADFPPMPFLVELDLRHCRINSIEEGSFTNLTNLKRLRISNNNIFTLSNHAFAGLMNLAVLDLTFNRRVPQPYQNMGMRLQRNAFTGLYSLTTLNLSHTPIHCGTSHLLNRLPSSLVSLDLHKTSLCSLDDGVFEKLNILQSLDLSGNFGLGSDLSTETFKGLDTLQELFMNRIGLENLEALQELSLLRFLHVERNNIDTFSGVLENFPLLEHLNIASNYIRSWSDGREFAENPKLQGVYLHSNVLSLMTDDMLEDFKSLTYLTLANNSFICNCQLKNFMESIRTGSHNSSQNFSILIDYQSSGRTHTCTDVSLKRYIRFEDTSDYCQEELAQLWLSALQHVLYILILVFSCSFGVGGLIYWKWWYIKYVAVQIKNATLLSMINAENCEDRIYIYDIFVSYSDENRNWVIEELIPNIEGPEANLSICFHERDFHVGVSILENIIMGMDQSRTILLIISGFFIKSQWCQFEMHLAQHRLLETCREELVLVLLEEIPRRHRPKILHYLMMVKTYIVWPKDSRDGNVRKLFWKRLRRAITANKSVQSSIA</sequence>
<dbReference type="GeneID" id="124294137"/>
<evidence type="ECO:0000256" key="6">
    <source>
        <dbReference type="ARBA" id="ARBA00022737"/>
    </source>
</evidence>
<accession>A0ABM3G1K4</accession>
<evidence type="ECO:0000256" key="11">
    <source>
        <dbReference type="SAM" id="MobiDB-lite"/>
    </source>
</evidence>
<dbReference type="InterPro" id="IPR003591">
    <property type="entry name" value="Leu-rich_rpt_typical-subtyp"/>
</dbReference>
<evidence type="ECO:0000256" key="8">
    <source>
        <dbReference type="ARBA" id="ARBA00023136"/>
    </source>
</evidence>
<evidence type="ECO:0000256" key="7">
    <source>
        <dbReference type="ARBA" id="ARBA00022989"/>
    </source>
</evidence>
<dbReference type="SUPFAM" id="SSF52058">
    <property type="entry name" value="L domain-like"/>
    <property type="match status" value="2"/>
</dbReference>
<protein>
    <submittedName>
        <fullName evidence="16">Toll-like receptor 2 isoform X1</fullName>
    </submittedName>
</protein>
<organism evidence="15 16">
    <name type="scientific">Neodiprion lecontei</name>
    <name type="common">Redheaded pine sawfly</name>
    <dbReference type="NCBI Taxonomy" id="441921"/>
    <lineage>
        <taxon>Eukaryota</taxon>
        <taxon>Metazoa</taxon>
        <taxon>Ecdysozoa</taxon>
        <taxon>Arthropoda</taxon>
        <taxon>Hexapoda</taxon>
        <taxon>Insecta</taxon>
        <taxon>Pterygota</taxon>
        <taxon>Neoptera</taxon>
        <taxon>Endopterygota</taxon>
        <taxon>Hymenoptera</taxon>
        <taxon>Tenthredinoidea</taxon>
        <taxon>Diprionidae</taxon>
        <taxon>Diprioninae</taxon>
        <taxon>Neodiprion</taxon>
    </lineage>
</organism>
<feature type="transmembrane region" description="Helical" evidence="12">
    <location>
        <begin position="645"/>
        <end position="665"/>
    </location>
</feature>
<comment type="subcellular location">
    <subcellularLocation>
        <location evidence="1">Membrane</location>
        <topology evidence="1">Single-pass type I membrane protein</topology>
    </subcellularLocation>
</comment>
<name>A0ABM3G1K4_NEOLC</name>
<evidence type="ECO:0000313" key="16">
    <source>
        <dbReference type="RefSeq" id="XP_046594147.1"/>
    </source>
</evidence>
<evidence type="ECO:0000256" key="3">
    <source>
        <dbReference type="ARBA" id="ARBA00022614"/>
    </source>
</evidence>
<feature type="region of interest" description="Disordered" evidence="11">
    <location>
        <begin position="251"/>
        <end position="280"/>
    </location>
</feature>
<dbReference type="SMART" id="SM00255">
    <property type="entry name" value="TIR"/>
    <property type="match status" value="1"/>
</dbReference>
<dbReference type="Gene3D" id="3.80.10.10">
    <property type="entry name" value="Ribonuclease Inhibitor"/>
    <property type="match status" value="3"/>
</dbReference>
<dbReference type="InterPro" id="IPR017241">
    <property type="entry name" value="Toll-like_receptor"/>
</dbReference>
<keyword evidence="15" id="KW-1185">Reference proteome</keyword>
<dbReference type="Gene3D" id="3.40.50.10140">
    <property type="entry name" value="Toll/interleukin-1 receptor homology (TIR) domain"/>
    <property type="match status" value="1"/>
</dbReference>
<feature type="domain" description="TIR" evidence="14">
    <location>
        <begin position="696"/>
        <end position="839"/>
    </location>
</feature>
<dbReference type="InterPro" id="IPR000157">
    <property type="entry name" value="TIR_dom"/>
</dbReference>
<keyword evidence="9" id="KW-0675">Receptor</keyword>
<dbReference type="Proteomes" id="UP000829291">
    <property type="component" value="Chromosome 4"/>
</dbReference>
<dbReference type="SMART" id="SM00369">
    <property type="entry name" value="LRR_TYP"/>
    <property type="match status" value="3"/>
</dbReference>
<evidence type="ECO:0000256" key="12">
    <source>
        <dbReference type="SAM" id="Phobius"/>
    </source>
</evidence>
<evidence type="ECO:0000256" key="1">
    <source>
        <dbReference type="ARBA" id="ARBA00004479"/>
    </source>
</evidence>
<keyword evidence="5 13" id="KW-0732">Signal</keyword>
<keyword evidence="3" id="KW-0433">Leucine-rich repeat</keyword>
<evidence type="ECO:0000256" key="9">
    <source>
        <dbReference type="ARBA" id="ARBA00023170"/>
    </source>
</evidence>
<gene>
    <name evidence="16" type="primary">LOC124294137</name>
</gene>
<dbReference type="PROSITE" id="PS50104">
    <property type="entry name" value="TIR"/>
    <property type="match status" value="1"/>
</dbReference>